<dbReference type="InterPro" id="IPR016772">
    <property type="entry name" value="UCP020408"/>
</dbReference>
<dbReference type="AlphaFoldDB" id="A0A1M5W3I4"/>
<sequence>MTTTRTMCLDFERLQQEHIVLMTEYGRAQYRASRVVRKQAAMIERLEAQVMMLRAAVISRDSALAWARDDYEALAAAAPGLAKRADMARELEALKARIGVLMRERTARRASAAPHSGVDLPAERLAEADLYDKAVLCIGQDEASATLAQRAIENSGGRFLRHDGIDGKALETSLVDADLVICQTGCVSHGTYWRVKDHCTRTGKQCVLVDRPDALDRVRARRASSALPEQE</sequence>
<organism evidence="2 3">
    <name type="scientific">Pollutimonas bauzanensis</name>
    <dbReference type="NCBI Taxonomy" id="658167"/>
    <lineage>
        <taxon>Bacteria</taxon>
        <taxon>Pseudomonadati</taxon>
        <taxon>Pseudomonadota</taxon>
        <taxon>Betaproteobacteria</taxon>
        <taxon>Burkholderiales</taxon>
        <taxon>Alcaligenaceae</taxon>
        <taxon>Pollutimonas</taxon>
    </lineage>
</organism>
<dbReference type="STRING" id="658167.SAMN04488135_10560"/>
<dbReference type="OrthoDB" id="5296275at2"/>
<proteinExistence type="inferred from homology"/>
<evidence type="ECO:0000313" key="3">
    <source>
        <dbReference type="Proteomes" id="UP000184226"/>
    </source>
</evidence>
<dbReference type="Proteomes" id="UP000184226">
    <property type="component" value="Unassembled WGS sequence"/>
</dbReference>
<name>A0A1M5W3I4_9BURK</name>
<gene>
    <name evidence="2" type="ORF">SAMN04488135_10560</name>
</gene>
<protein>
    <recommendedName>
        <fullName evidence="4">DUF2325 domain-containing protein</fullName>
    </recommendedName>
</protein>
<dbReference type="EMBL" id="FQXE01000005">
    <property type="protein sequence ID" value="SHH81753.1"/>
    <property type="molecule type" value="Genomic_DNA"/>
</dbReference>
<evidence type="ECO:0000256" key="1">
    <source>
        <dbReference type="ARBA" id="ARBA00007189"/>
    </source>
</evidence>
<keyword evidence="3" id="KW-1185">Reference proteome</keyword>
<evidence type="ECO:0008006" key="4">
    <source>
        <dbReference type="Google" id="ProtNLM"/>
    </source>
</evidence>
<accession>A0A1M5W3I4</accession>
<evidence type="ECO:0000313" key="2">
    <source>
        <dbReference type="EMBL" id="SHH81753.1"/>
    </source>
</evidence>
<dbReference type="Pfam" id="PF10087">
    <property type="entry name" value="DUF2325"/>
    <property type="match status" value="1"/>
</dbReference>
<comment type="similarity">
    <text evidence="1">Belongs to the UPF0751 family.</text>
</comment>
<reference evidence="2 3" key="1">
    <citation type="submission" date="2016-11" db="EMBL/GenBank/DDBJ databases">
        <authorList>
            <person name="Jaros S."/>
            <person name="Januszkiewicz K."/>
            <person name="Wedrychowicz H."/>
        </authorList>
    </citation>
    <scope>NUCLEOTIDE SEQUENCE [LARGE SCALE GENOMIC DNA]</scope>
    <source>
        <strain evidence="2 3">CGMCC 1.10190</strain>
    </source>
</reference>